<dbReference type="InterPro" id="IPR035205">
    <property type="entry name" value="DUF5320"/>
</dbReference>
<proteinExistence type="predicted"/>
<accession>A0A844FF64</accession>
<dbReference type="EMBL" id="VULR01000002">
    <property type="protein sequence ID" value="MSS42653.1"/>
    <property type="molecule type" value="Genomic_DNA"/>
</dbReference>
<dbReference type="OrthoDB" id="9815278at2"/>
<reference evidence="2" key="2">
    <citation type="submission" date="2022-01" db="EMBL/GenBank/DDBJ databases">
        <title>Collection of gut derived symbiotic bacterial strains cultured from healthy donors.</title>
        <authorList>
            <person name="Lin H."/>
            <person name="Kohout C."/>
            <person name="Waligurski E."/>
            <person name="Pamer E.G."/>
        </authorList>
    </citation>
    <scope>NUCLEOTIDE SEQUENCE</scope>
    <source>
        <strain evidence="2">MSK.14.39</strain>
    </source>
</reference>
<keyword evidence="5" id="KW-1185">Reference proteome</keyword>
<evidence type="ECO:0000313" key="3">
    <source>
        <dbReference type="EMBL" id="MSS42653.1"/>
    </source>
</evidence>
<dbReference type="RefSeq" id="WP_154482782.1">
    <property type="nucleotide sequence ID" value="NZ_JAJBNW010000003.1"/>
</dbReference>
<dbReference type="Proteomes" id="UP001108123">
    <property type="component" value="Unassembled WGS sequence"/>
</dbReference>
<feature type="region of interest" description="Disordered" evidence="1">
    <location>
        <begin position="1"/>
        <end position="30"/>
    </location>
</feature>
<reference evidence="3 4" key="1">
    <citation type="submission" date="2019-08" db="EMBL/GenBank/DDBJ databases">
        <title>In-depth cultivation of the pig gut microbiome towards novel bacterial diversity and tailored functional studies.</title>
        <authorList>
            <person name="Wylensek D."/>
            <person name="Hitch T.C.A."/>
            <person name="Clavel T."/>
        </authorList>
    </citation>
    <scope>NUCLEOTIDE SEQUENCE [LARGE SCALE GENOMIC DNA]</scope>
    <source>
        <strain evidence="3 4">Med78-601-WT-4W-RMD-3</strain>
    </source>
</reference>
<feature type="compositionally biased region" description="Gly residues" evidence="1">
    <location>
        <begin position="1"/>
        <end position="22"/>
    </location>
</feature>
<evidence type="ECO:0000313" key="2">
    <source>
        <dbReference type="EMBL" id="MCG4563849.1"/>
    </source>
</evidence>
<evidence type="ECO:0000313" key="5">
    <source>
        <dbReference type="Proteomes" id="UP001108123"/>
    </source>
</evidence>
<protein>
    <submittedName>
        <fullName evidence="2">DUF5320 domain-containing protein</fullName>
    </submittedName>
</protein>
<evidence type="ECO:0000256" key="1">
    <source>
        <dbReference type="SAM" id="MobiDB-lite"/>
    </source>
</evidence>
<dbReference type="EMBL" id="JAKNID010000001">
    <property type="protein sequence ID" value="MCG4563849.1"/>
    <property type="molecule type" value="Genomic_DNA"/>
</dbReference>
<dbReference type="AlphaFoldDB" id="A0A844FF64"/>
<name>A0A844FF64_9FIRM</name>
<comment type="caution">
    <text evidence="3">The sequence shown here is derived from an EMBL/GenBank/DDBJ whole genome shotgun (WGS) entry which is preliminary data.</text>
</comment>
<sequence length="80" mass="9001">MAGRNGTGPLGMGPRTGRGLGRCGTEKFDDRRPRRLGYGLGCNRRLDGSEKSFLEDEKVILEERLEYINKALDTLENEEE</sequence>
<gene>
    <name evidence="3" type="ORF">FYJ27_02735</name>
    <name evidence="2" type="ORF">L0P62_00145</name>
</gene>
<dbReference type="Pfam" id="PF17253">
    <property type="entry name" value="DUF5320"/>
    <property type="match status" value="1"/>
</dbReference>
<organism evidence="3 4">
    <name type="scientific">Anaerosalibacter bizertensis</name>
    <dbReference type="NCBI Taxonomy" id="932217"/>
    <lineage>
        <taxon>Bacteria</taxon>
        <taxon>Bacillati</taxon>
        <taxon>Bacillota</taxon>
        <taxon>Tissierellia</taxon>
        <taxon>Tissierellales</taxon>
        <taxon>Sporanaerobacteraceae</taxon>
        <taxon>Anaerosalibacter</taxon>
    </lineage>
</organism>
<evidence type="ECO:0000313" key="4">
    <source>
        <dbReference type="Proteomes" id="UP000462760"/>
    </source>
</evidence>
<dbReference type="Proteomes" id="UP000462760">
    <property type="component" value="Unassembled WGS sequence"/>
</dbReference>